<evidence type="ECO:0000313" key="2">
    <source>
        <dbReference type="EMBL" id="HII61562.1"/>
    </source>
</evidence>
<dbReference type="Gene3D" id="3.60.70.12">
    <property type="entry name" value="L-amino peptidase D-ALA esterase/amidase"/>
    <property type="match status" value="1"/>
</dbReference>
<dbReference type="OMA" id="CNDGWLN"/>
<name>A0A832SZR2_PYRHR</name>
<protein>
    <submittedName>
        <fullName evidence="2">P1 family peptidase</fullName>
    </submittedName>
</protein>
<dbReference type="GeneID" id="1443980"/>
<dbReference type="InterPro" id="IPR005321">
    <property type="entry name" value="Peptidase_S58_DmpA"/>
</dbReference>
<gene>
    <name evidence="2" type="ORF">HA331_07465</name>
</gene>
<dbReference type="Proteomes" id="UP000617544">
    <property type="component" value="Unassembled WGS sequence"/>
</dbReference>
<accession>A0A832SZR2</accession>
<proteinExistence type="inferred from homology"/>
<dbReference type="EMBL" id="DUJN01000007">
    <property type="protein sequence ID" value="HII61562.1"/>
    <property type="molecule type" value="Genomic_DNA"/>
</dbReference>
<dbReference type="SMR" id="A0A832SZR2"/>
<dbReference type="RefSeq" id="WP_010884198.1">
    <property type="nucleotide sequence ID" value="NZ_DUJN01000007.1"/>
</dbReference>
<dbReference type="InterPro" id="IPR016117">
    <property type="entry name" value="ArgJ-like_dom_sf"/>
</dbReference>
<dbReference type="PANTHER" id="PTHR36512">
    <property type="entry name" value="D-AMINOPEPTIDASE"/>
    <property type="match status" value="1"/>
</dbReference>
<comment type="caution">
    <text evidence="2">The sequence shown here is derived from an EMBL/GenBank/DDBJ whole genome shotgun (WGS) entry which is preliminary data.</text>
</comment>
<comment type="similarity">
    <text evidence="1">Belongs to the peptidase S58 family.</text>
</comment>
<organism evidence="2 3">
    <name type="scientific">Pyrococcus horikoshii</name>
    <dbReference type="NCBI Taxonomy" id="53953"/>
    <lineage>
        <taxon>Archaea</taxon>
        <taxon>Methanobacteriati</taxon>
        <taxon>Methanobacteriota</taxon>
        <taxon>Thermococci</taxon>
        <taxon>Thermococcales</taxon>
        <taxon>Thermococcaceae</taxon>
        <taxon>Pyrococcus</taxon>
    </lineage>
</organism>
<dbReference type="GO" id="GO:0004177">
    <property type="term" value="F:aminopeptidase activity"/>
    <property type="evidence" value="ECO:0007669"/>
    <property type="project" value="TreeGrafter"/>
</dbReference>
<dbReference type="SUPFAM" id="SSF56266">
    <property type="entry name" value="DmpA/ArgJ-like"/>
    <property type="match status" value="1"/>
</dbReference>
<evidence type="ECO:0000313" key="3">
    <source>
        <dbReference type="Proteomes" id="UP000617544"/>
    </source>
</evidence>
<dbReference type="AlphaFoldDB" id="A0A832SZR2"/>
<dbReference type="Pfam" id="PF03576">
    <property type="entry name" value="Peptidase_S58"/>
    <property type="match status" value="1"/>
</dbReference>
<sequence length="361" mass="38995">MKAQELGIKIGVFKPGKRNKITDVKGVKVGHVTLIKGKGKLIPGKGPVRTGVTAILPHEGNIYKEKVLAGAFVMNGYSKPVGLIQLWELGTIETPIILTNTLSIGTAVEGLLDYILEENEDIGVTTGSVNPLVLECNDSYLNDIRGRHVKREHVVEAIKRADEDFEEGAVGAGTGMSAFEFKGGIGSASRIVEIEGKKYTVGALVLSNFGRREDLTIAGVPVGLELKNWPGRGGEGKGSIIMIIATDAPLTGRQLNRVAKRAIVGLARTGGYAYNGSGDIAVAFSTANRIKHYEKEVIEIKALPDSVISPLFKATAEAVEEAIINSLLEARTMDGRDNHVRYALPKEELLRIMRRYGRLEE</sequence>
<evidence type="ECO:0000256" key="1">
    <source>
        <dbReference type="ARBA" id="ARBA00007068"/>
    </source>
</evidence>
<reference evidence="2" key="1">
    <citation type="journal article" date="2020" name="bioRxiv">
        <title>A rank-normalized archaeal taxonomy based on genome phylogeny resolves widespread incomplete and uneven classifications.</title>
        <authorList>
            <person name="Rinke C."/>
            <person name="Chuvochina M."/>
            <person name="Mussig A.J."/>
            <person name="Chaumeil P.-A."/>
            <person name="Waite D.W."/>
            <person name="Whitman W.B."/>
            <person name="Parks D.H."/>
            <person name="Hugenholtz P."/>
        </authorList>
    </citation>
    <scope>NUCLEOTIDE SEQUENCE</scope>
    <source>
        <strain evidence="2">UBA8834</strain>
    </source>
</reference>
<dbReference type="CDD" id="cd02253">
    <property type="entry name" value="DmpA"/>
    <property type="match status" value="1"/>
</dbReference>
<dbReference type="PANTHER" id="PTHR36512:SF3">
    <property type="entry name" value="BLR5678 PROTEIN"/>
    <property type="match status" value="1"/>
</dbReference>